<dbReference type="PANTHER" id="PTHR33336">
    <property type="entry name" value="QUINOL MONOOXYGENASE YGIN-RELATED"/>
    <property type="match status" value="1"/>
</dbReference>
<gene>
    <name evidence="2" type="ordered locus">Francci3_0875</name>
</gene>
<dbReference type="InterPro" id="IPR007138">
    <property type="entry name" value="ABM_dom"/>
</dbReference>
<dbReference type="EMBL" id="CP000249">
    <property type="protein sequence ID" value="ABD10259.1"/>
    <property type="molecule type" value="Genomic_DNA"/>
</dbReference>
<accession>Q2JEN3</accession>
<evidence type="ECO:0000313" key="2">
    <source>
        <dbReference type="EMBL" id="ABD10259.1"/>
    </source>
</evidence>
<dbReference type="SUPFAM" id="SSF54909">
    <property type="entry name" value="Dimeric alpha+beta barrel"/>
    <property type="match status" value="1"/>
</dbReference>
<dbReference type="RefSeq" id="WP_011435328.1">
    <property type="nucleotide sequence ID" value="NC_007777.1"/>
</dbReference>
<evidence type="ECO:0000313" key="3">
    <source>
        <dbReference type="Proteomes" id="UP000001937"/>
    </source>
</evidence>
<dbReference type="GO" id="GO:0004497">
    <property type="term" value="F:monooxygenase activity"/>
    <property type="evidence" value="ECO:0007669"/>
    <property type="project" value="UniProtKB-KW"/>
</dbReference>
<protein>
    <submittedName>
        <fullName evidence="2">Antibiotic biosynthesis monooxygenase</fullName>
    </submittedName>
</protein>
<dbReference type="Gene3D" id="3.30.70.100">
    <property type="match status" value="1"/>
</dbReference>
<evidence type="ECO:0000259" key="1">
    <source>
        <dbReference type="PROSITE" id="PS51725"/>
    </source>
</evidence>
<feature type="domain" description="ABM" evidence="1">
    <location>
        <begin position="2"/>
        <end position="91"/>
    </location>
</feature>
<keyword evidence="3" id="KW-1185">Reference proteome</keyword>
<dbReference type="PANTHER" id="PTHR33336:SF3">
    <property type="entry name" value="ABM DOMAIN-CONTAINING PROTEIN"/>
    <property type="match status" value="1"/>
</dbReference>
<dbReference type="InterPro" id="IPR050744">
    <property type="entry name" value="AI-2_Isomerase_LsrG"/>
</dbReference>
<keyword evidence="2" id="KW-0503">Monooxygenase</keyword>
<dbReference type="PhylomeDB" id="Q2JEN3"/>
<keyword evidence="2" id="KW-0560">Oxidoreductase</keyword>
<dbReference type="Proteomes" id="UP000001937">
    <property type="component" value="Chromosome"/>
</dbReference>
<dbReference type="eggNOG" id="COG1359">
    <property type="taxonomic scope" value="Bacteria"/>
</dbReference>
<dbReference type="InterPro" id="IPR011008">
    <property type="entry name" value="Dimeric_a/b-barrel"/>
</dbReference>
<sequence length="106" mass="11921">MFGLTVRFEVRPDTADAFDALVAETVPLIAAHEPGTLIYTTHRVVGDDNARLFYELYRDREAFEDHENQPHIHHFVAERQDLLTGPPRIEFITLTSGTGLPTMTGA</sequence>
<dbReference type="HOGENOM" id="CLU_131496_3_1_11"/>
<dbReference type="PROSITE" id="PS51725">
    <property type="entry name" value="ABM"/>
    <property type="match status" value="1"/>
</dbReference>
<dbReference type="OrthoDB" id="3695636at2"/>
<reference evidence="2 3" key="1">
    <citation type="journal article" date="2007" name="Genome Res.">
        <title>Genome characteristics of facultatively symbiotic Frankia sp. strains reflect host range and host plant biogeography.</title>
        <authorList>
            <person name="Normand P."/>
            <person name="Lapierre P."/>
            <person name="Tisa L.S."/>
            <person name="Gogarten J.P."/>
            <person name="Alloisio N."/>
            <person name="Bagnarol E."/>
            <person name="Bassi C.A."/>
            <person name="Berry A.M."/>
            <person name="Bickhart D.M."/>
            <person name="Choisne N."/>
            <person name="Couloux A."/>
            <person name="Cournoyer B."/>
            <person name="Cruveiller S."/>
            <person name="Daubin V."/>
            <person name="Demange N."/>
            <person name="Francino M.P."/>
            <person name="Goltsman E."/>
            <person name="Huang Y."/>
            <person name="Kopp O.R."/>
            <person name="Labarre L."/>
            <person name="Lapidus A."/>
            <person name="Lavire C."/>
            <person name="Marechal J."/>
            <person name="Martinez M."/>
            <person name="Mastronunzio J.E."/>
            <person name="Mullin B.C."/>
            <person name="Niemann J."/>
            <person name="Pujic P."/>
            <person name="Rawnsley T."/>
            <person name="Rouy Z."/>
            <person name="Schenowitz C."/>
            <person name="Sellstedt A."/>
            <person name="Tavares F."/>
            <person name="Tomkins J.P."/>
            <person name="Vallenet D."/>
            <person name="Valverde C."/>
            <person name="Wall L.G."/>
            <person name="Wang Y."/>
            <person name="Medigue C."/>
            <person name="Benson D.R."/>
        </authorList>
    </citation>
    <scope>NUCLEOTIDE SEQUENCE [LARGE SCALE GENOMIC DNA]</scope>
    <source>
        <strain evidence="3">DSM 45818 / CECT 9043 / CcI3</strain>
    </source>
</reference>
<dbReference type="KEGG" id="fra:Francci3_0875"/>
<organism evidence="2 3">
    <name type="scientific">Frankia casuarinae (strain DSM 45818 / CECT 9043 / HFP020203 / CcI3)</name>
    <dbReference type="NCBI Taxonomy" id="106370"/>
    <lineage>
        <taxon>Bacteria</taxon>
        <taxon>Bacillati</taxon>
        <taxon>Actinomycetota</taxon>
        <taxon>Actinomycetes</taxon>
        <taxon>Frankiales</taxon>
        <taxon>Frankiaceae</taxon>
        <taxon>Frankia</taxon>
    </lineage>
</organism>
<dbReference type="Pfam" id="PF03992">
    <property type="entry name" value="ABM"/>
    <property type="match status" value="1"/>
</dbReference>
<dbReference type="AlphaFoldDB" id="Q2JEN3"/>
<dbReference type="STRING" id="106370.Francci3_0875"/>
<proteinExistence type="predicted"/>
<name>Q2JEN3_FRACC</name>